<comment type="caution">
    <text evidence="1">The sequence shown here is derived from an EMBL/GenBank/DDBJ whole genome shotgun (WGS) entry which is preliminary data.</text>
</comment>
<accession>A0ABT6ZVV1</accession>
<proteinExistence type="predicted"/>
<reference evidence="1 2" key="1">
    <citation type="submission" date="2023-05" db="EMBL/GenBank/DDBJ databases">
        <title>Streptantibioticus silvisoli sp. nov., acidotolerant actinomycetes 1 from pine litter.</title>
        <authorList>
            <person name="Swiecimska M."/>
            <person name="Golinska P."/>
            <person name="Sangal V."/>
            <person name="Wachnowicz B."/>
            <person name="Goodfellow M."/>
        </authorList>
    </citation>
    <scope>NUCLEOTIDE SEQUENCE [LARGE SCALE GENOMIC DNA]</scope>
    <source>
        <strain evidence="1 2">DSM 42109</strain>
    </source>
</reference>
<sequence length="46" mass="4886">MRSAFTGILTAVSDGPLRHFFRPFTPAGRAAAGWRRPVVAGGGDQE</sequence>
<evidence type="ECO:0000313" key="2">
    <source>
        <dbReference type="Proteomes" id="UP001214441"/>
    </source>
</evidence>
<evidence type="ECO:0000313" key="1">
    <source>
        <dbReference type="EMBL" id="MDJ1133184.1"/>
    </source>
</evidence>
<name>A0ABT6ZVV1_9ACTN</name>
<dbReference type="RefSeq" id="WP_274044740.1">
    <property type="nucleotide sequence ID" value="NZ_JANCPR020000012.1"/>
</dbReference>
<keyword evidence="2" id="KW-1185">Reference proteome</keyword>
<organism evidence="1 2">
    <name type="scientific">Streptomyces iconiensis</name>
    <dbReference type="NCBI Taxonomy" id="1384038"/>
    <lineage>
        <taxon>Bacteria</taxon>
        <taxon>Bacillati</taxon>
        <taxon>Actinomycetota</taxon>
        <taxon>Actinomycetes</taxon>
        <taxon>Kitasatosporales</taxon>
        <taxon>Streptomycetaceae</taxon>
        <taxon>Streptomyces</taxon>
    </lineage>
</organism>
<dbReference type="Proteomes" id="UP001214441">
    <property type="component" value="Unassembled WGS sequence"/>
</dbReference>
<gene>
    <name evidence="1" type="ORF">NMN56_014660</name>
</gene>
<protein>
    <submittedName>
        <fullName evidence="1">Uncharacterized protein</fullName>
    </submittedName>
</protein>
<dbReference type="EMBL" id="JANCPR020000012">
    <property type="protein sequence ID" value="MDJ1133184.1"/>
    <property type="molecule type" value="Genomic_DNA"/>
</dbReference>